<evidence type="ECO:0000259" key="2">
    <source>
        <dbReference type="Pfam" id="PF20151"/>
    </source>
</evidence>
<feature type="transmembrane region" description="Helical" evidence="1">
    <location>
        <begin position="62"/>
        <end position="81"/>
    </location>
</feature>
<keyword evidence="1" id="KW-1133">Transmembrane helix</keyword>
<feature type="transmembrane region" description="Helical" evidence="1">
    <location>
        <begin position="224"/>
        <end position="249"/>
    </location>
</feature>
<feature type="transmembrane region" description="Helical" evidence="1">
    <location>
        <begin position="129"/>
        <end position="150"/>
    </location>
</feature>
<keyword evidence="4" id="KW-1185">Reference proteome</keyword>
<dbReference type="Pfam" id="PF20151">
    <property type="entry name" value="DUF6533"/>
    <property type="match status" value="1"/>
</dbReference>
<gene>
    <name evidence="3" type="ORF">CPB83DRAFT_853911</name>
</gene>
<protein>
    <recommendedName>
        <fullName evidence="2">DUF6533 domain-containing protein</fullName>
    </recommendedName>
</protein>
<proteinExistence type="predicted"/>
<evidence type="ECO:0000256" key="1">
    <source>
        <dbReference type="SAM" id="Phobius"/>
    </source>
</evidence>
<dbReference type="AlphaFoldDB" id="A0A9P6EFH9"/>
<dbReference type="EMBL" id="MU157851">
    <property type="protein sequence ID" value="KAF9528593.1"/>
    <property type="molecule type" value="Genomic_DNA"/>
</dbReference>
<comment type="caution">
    <text evidence="3">The sequence shown here is derived from an EMBL/GenBank/DDBJ whole genome shotgun (WGS) entry which is preliminary data.</text>
</comment>
<sequence length="323" mass="36196">MKTTIVGSYGDILQELYQGLRVTRDGNYSAAAAASLIAYDIGYTFFDEVDFIWRGQFSIPKVLYLLSRYYGLLYLITILAVETNTKLKPEFCRNWFYFYALGGNIFFTTIVNMVFIIRIYALYQKSRKILILFISLCSMEFVFEFAASYFSAKHAADSLMVAPLGIPWPGCLSIPLPQTLTLLAWIPALILMLIFFAFTIIKFQGAFRELAMAKSQHQRTFSPMMVVFIRDGSLYFGLIFAILLVNTILVVHGNAGLGLSAVPWQIAVYSLAGSHLILDLWKAGQRGLHENSTQVASDFPGSIFFAQRSGLGQTSTQTNTITS</sequence>
<dbReference type="InterPro" id="IPR045340">
    <property type="entry name" value="DUF6533"/>
</dbReference>
<feature type="transmembrane region" description="Helical" evidence="1">
    <location>
        <begin position="261"/>
        <end position="281"/>
    </location>
</feature>
<keyword evidence="1" id="KW-0472">Membrane</keyword>
<feature type="transmembrane region" description="Helical" evidence="1">
    <location>
        <begin position="182"/>
        <end position="203"/>
    </location>
</feature>
<dbReference type="Proteomes" id="UP000807306">
    <property type="component" value="Unassembled WGS sequence"/>
</dbReference>
<organism evidence="3 4">
    <name type="scientific">Crepidotus variabilis</name>
    <dbReference type="NCBI Taxonomy" id="179855"/>
    <lineage>
        <taxon>Eukaryota</taxon>
        <taxon>Fungi</taxon>
        <taxon>Dikarya</taxon>
        <taxon>Basidiomycota</taxon>
        <taxon>Agaricomycotina</taxon>
        <taxon>Agaricomycetes</taxon>
        <taxon>Agaricomycetidae</taxon>
        <taxon>Agaricales</taxon>
        <taxon>Agaricineae</taxon>
        <taxon>Crepidotaceae</taxon>
        <taxon>Crepidotus</taxon>
    </lineage>
</organism>
<name>A0A9P6EFH9_9AGAR</name>
<feature type="transmembrane region" description="Helical" evidence="1">
    <location>
        <begin position="96"/>
        <end position="117"/>
    </location>
</feature>
<reference evidence="3" key="1">
    <citation type="submission" date="2020-11" db="EMBL/GenBank/DDBJ databases">
        <authorList>
            <consortium name="DOE Joint Genome Institute"/>
            <person name="Ahrendt S."/>
            <person name="Riley R."/>
            <person name="Andreopoulos W."/>
            <person name="Labutti K."/>
            <person name="Pangilinan J."/>
            <person name="Ruiz-Duenas F.J."/>
            <person name="Barrasa J.M."/>
            <person name="Sanchez-Garcia M."/>
            <person name="Camarero S."/>
            <person name="Miyauchi S."/>
            <person name="Serrano A."/>
            <person name="Linde D."/>
            <person name="Babiker R."/>
            <person name="Drula E."/>
            <person name="Ayuso-Fernandez I."/>
            <person name="Pacheco R."/>
            <person name="Padilla G."/>
            <person name="Ferreira P."/>
            <person name="Barriuso J."/>
            <person name="Kellner H."/>
            <person name="Castanera R."/>
            <person name="Alfaro M."/>
            <person name="Ramirez L."/>
            <person name="Pisabarro A.G."/>
            <person name="Kuo A."/>
            <person name="Tritt A."/>
            <person name="Lipzen A."/>
            <person name="He G."/>
            <person name="Yan M."/>
            <person name="Ng V."/>
            <person name="Cullen D."/>
            <person name="Martin F."/>
            <person name="Rosso M.-N."/>
            <person name="Henrissat B."/>
            <person name="Hibbett D."/>
            <person name="Martinez A.T."/>
            <person name="Grigoriev I.V."/>
        </authorList>
    </citation>
    <scope>NUCLEOTIDE SEQUENCE</scope>
    <source>
        <strain evidence="3">CBS 506.95</strain>
    </source>
</reference>
<dbReference type="OrthoDB" id="2675435at2759"/>
<feature type="domain" description="DUF6533" evidence="2">
    <location>
        <begin position="28"/>
        <end position="73"/>
    </location>
</feature>
<keyword evidence="1" id="KW-0812">Transmembrane</keyword>
<accession>A0A9P6EFH9</accession>
<evidence type="ECO:0000313" key="3">
    <source>
        <dbReference type="EMBL" id="KAF9528593.1"/>
    </source>
</evidence>
<evidence type="ECO:0000313" key="4">
    <source>
        <dbReference type="Proteomes" id="UP000807306"/>
    </source>
</evidence>